<dbReference type="HOGENOM" id="CLU_272946_0_0_2"/>
<accession>G0ECB9</accession>
<dbReference type="KEGG" id="pfm:Pyrfu_1632"/>
<dbReference type="GO" id="GO:0004252">
    <property type="term" value="F:serine-type endopeptidase activity"/>
    <property type="evidence" value="ECO:0007669"/>
    <property type="project" value="InterPro"/>
</dbReference>
<proteinExistence type="predicted"/>
<dbReference type="STRING" id="694429.Pyrfu_1632"/>
<keyword evidence="2" id="KW-0812">Transmembrane</keyword>
<sequence>MRLTLLLVGSLVVLSILTASFVALRVSAQTWTDVVNLPVGSYNGSGVLLVLISTGVDINDPTIRDALLTVNGTPCFISFDENGVALPPSPPYDLVGIGTLQAQRVVEAAPAVKIVVARVPYDKDPETGLPTVPYKALQAALEWASHPFTYVNGELVECPVSGFHTRIVLIGLPIYNYTISDSIARLLTHLVGSSLVVVPVGDAAPGIFNVLARVEGVVSVAPVPLSYTPIVATLNGRSGGYTLHYPESLYNDIPIEPDYVMPVASPCPTGYLTNVPTCSEEAAAEFAGLAAVVAQMYRDLRAVPPSPYQLEFLIRASVVDLGPASKDTIYGWGLPDAKLAYELLSSNSGFVVCAPSYSDKGFAIAELYTPPSRRYGVVLKPGECVRMWALPSTPYTLTVYGPLGLAPSSIRVQTVSGYWKKVRVPSTLPYPFTISALLLDEKGVALDADVYVLPQNLWPMDARKLAMIMHSMRIEGGSLYATLSCSYLAFASGSGKVYIAIRPDGHLTRIFEVDVATCPRQDLLLGRVYFVESKNVYLVGKGPGAEEDADLLRFMGFRVEVGLTPWSPGTTPDVIVVHPSAARLVWSAAESARGRGLVVMGEAIDEYRRGVSSTYAYPSVTLVASPRYTPGYQPIVKPGAPLATVYGYTEGVATQPSLKLYNITVAPSEAMYVLSYTMTPIGPLVEAFYNPREDTVYIANIWSMWSEGRSLSASITPAGLAVLQLSVAAATGPVSIAVNSSRVSPGDVLSISVWSWRLKVTVWNETYGGQLVRLVSAASQYPGYQLNITVKVGETPYGDYILLANDTLWRLGVATYKVEPIVILGSKLVTAGEELEVRGAGFYANSHITILFDGVAIGSTVSNERGSFYARIPIPGIASPGVHTITAISNDASASDAIEVRVVRTLSIKLAVPSIIPPDEPVQALAVIRLGVNETDANLRAILAGQLLQVERITRGVYMIRIPPLQPGVYTLIVQAVRDERLVYATGLAVAAITVERNVTVATPRHIYELGYNLTRYLDEQLSSIKAGISNVADEVKRVENMLYGLKQDLDAMLDNILATAEKLNSKVDTAKSDVLREVRKVYVEITKLQSTVETTSKNVVDTISSMITQMNNDIKIGIIGVRSAVTRDITRLNYTLATSIALAMRKVDVTTMYTLAALVALSINLAVVGAILVLILRGRR</sequence>
<evidence type="ECO:0000313" key="3">
    <source>
        <dbReference type="EMBL" id="AEM39489.1"/>
    </source>
</evidence>
<dbReference type="GO" id="GO:0006508">
    <property type="term" value="P:proteolysis"/>
    <property type="evidence" value="ECO:0007669"/>
    <property type="project" value="InterPro"/>
</dbReference>
<dbReference type="InParanoid" id="G0ECB9"/>
<dbReference type="EMBL" id="CP002838">
    <property type="protein sequence ID" value="AEM39489.1"/>
    <property type="molecule type" value="Genomic_DNA"/>
</dbReference>
<keyword evidence="2" id="KW-1133">Transmembrane helix</keyword>
<evidence type="ECO:0000256" key="1">
    <source>
        <dbReference type="SAM" id="Coils"/>
    </source>
</evidence>
<evidence type="ECO:0000313" key="4">
    <source>
        <dbReference type="Proteomes" id="UP000001037"/>
    </source>
</evidence>
<name>G0ECB9_PYRF1</name>
<dbReference type="Gene3D" id="3.40.50.200">
    <property type="entry name" value="Peptidase S8/S53 domain"/>
    <property type="match status" value="1"/>
</dbReference>
<dbReference type="AlphaFoldDB" id="G0ECB9"/>
<dbReference type="InterPro" id="IPR036852">
    <property type="entry name" value="Peptidase_S8/S53_dom_sf"/>
</dbReference>
<keyword evidence="1" id="KW-0175">Coiled coil</keyword>
<protein>
    <submittedName>
        <fullName evidence="3">Uncharacterized protein</fullName>
    </submittedName>
</protein>
<dbReference type="eggNOG" id="arCOG08705">
    <property type="taxonomic scope" value="Archaea"/>
</dbReference>
<evidence type="ECO:0000256" key="2">
    <source>
        <dbReference type="SAM" id="Phobius"/>
    </source>
</evidence>
<dbReference type="SUPFAM" id="SSF52743">
    <property type="entry name" value="Subtilisin-like"/>
    <property type="match status" value="1"/>
</dbReference>
<feature type="transmembrane region" description="Helical" evidence="2">
    <location>
        <begin position="1153"/>
        <end position="1177"/>
    </location>
</feature>
<dbReference type="eggNOG" id="arCOG05851">
    <property type="taxonomic scope" value="Archaea"/>
</dbReference>
<dbReference type="eggNOG" id="arCOG06823">
    <property type="taxonomic scope" value="Archaea"/>
</dbReference>
<gene>
    <name evidence="3" type="ordered locus">Pyrfu_1632</name>
</gene>
<keyword evidence="4" id="KW-1185">Reference proteome</keyword>
<dbReference type="Proteomes" id="UP000001037">
    <property type="component" value="Chromosome"/>
</dbReference>
<feature type="coiled-coil region" evidence="1">
    <location>
        <begin position="1047"/>
        <end position="1074"/>
    </location>
</feature>
<keyword evidence="2" id="KW-0472">Membrane</keyword>
<reference evidence="3 4" key="1">
    <citation type="journal article" date="2011" name="Stand. Genomic Sci.">
        <title>Complete genome sequence of the hyperthermophilic chemolithoautotroph Pyrolobus fumarii type strain (1A).</title>
        <authorList>
            <person name="Anderson I."/>
            <person name="Goker M."/>
            <person name="Nolan M."/>
            <person name="Lucas S."/>
            <person name="Hammon N."/>
            <person name="Deshpande S."/>
            <person name="Cheng J.F."/>
            <person name="Tapia R."/>
            <person name="Han C."/>
            <person name="Goodwin L."/>
            <person name="Pitluck S."/>
            <person name="Huntemann M."/>
            <person name="Liolios K."/>
            <person name="Ivanova N."/>
            <person name="Pagani I."/>
            <person name="Mavromatis K."/>
            <person name="Ovchinikova G."/>
            <person name="Pati A."/>
            <person name="Chen A."/>
            <person name="Palaniappan K."/>
            <person name="Land M."/>
            <person name="Hauser L."/>
            <person name="Brambilla E.M."/>
            <person name="Huber H."/>
            <person name="Yasawong M."/>
            <person name="Rohde M."/>
            <person name="Spring S."/>
            <person name="Abt B."/>
            <person name="Sikorski J."/>
            <person name="Wirth R."/>
            <person name="Detter J.C."/>
            <person name="Woyke T."/>
            <person name="Bristow J."/>
            <person name="Eisen J.A."/>
            <person name="Markowitz V."/>
            <person name="Hugenholtz P."/>
            <person name="Kyrpides N.C."/>
            <person name="Klenk H.P."/>
            <person name="Lapidus A."/>
        </authorList>
    </citation>
    <scope>NUCLEOTIDE SEQUENCE [LARGE SCALE GENOMIC DNA]</scope>
    <source>
        <strain evidence="4">DSM 11204 / 1A</strain>
    </source>
</reference>
<organism evidence="3 4">
    <name type="scientific">Pyrolobus fumarii (strain DSM 11204 / 1A)</name>
    <dbReference type="NCBI Taxonomy" id="694429"/>
    <lineage>
        <taxon>Archaea</taxon>
        <taxon>Thermoproteota</taxon>
        <taxon>Thermoprotei</taxon>
        <taxon>Desulfurococcales</taxon>
        <taxon>Pyrodictiaceae</taxon>
        <taxon>Pyrolobus</taxon>
    </lineage>
</organism>